<dbReference type="KEGG" id="gtt:GUITHDRAFT_164863"/>
<proteinExistence type="predicted"/>
<evidence type="ECO:0000313" key="4">
    <source>
        <dbReference type="EnsemblProtists" id="EKX39700"/>
    </source>
</evidence>
<feature type="signal peptide" evidence="2">
    <location>
        <begin position="1"/>
        <end position="41"/>
    </location>
</feature>
<dbReference type="Proteomes" id="UP000011087">
    <property type="component" value="Unassembled WGS sequence"/>
</dbReference>
<dbReference type="OrthoDB" id="10659141at2759"/>
<dbReference type="PaxDb" id="55529-EKX39700"/>
<dbReference type="InterPro" id="IPR036770">
    <property type="entry name" value="Ankyrin_rpt-contain_sf"/>
</dbReference>
<reference evidence="5" key="2">
    <citation type="submission" date="2012-11" db="EMBL/GenBank/DDBJ databases">
        <authorList>
            <person name="Kuo A."/>
            <person name="Curtis B.A."/>
            <person name="Tanifuji G."/>
            <person name="Burki F."/>
            <person name="Gruber A."/>
            <person name="Irimia M."/>
            <person name="Maruyama S."/>
            <person name="Arias M.C."/>
            <person name="Ball S.G."/>
            <person name="Gile G.H."/>
            <person name="Hirakawa Y."/>
            <person name="Hopkins J.F."/>
            <person name="Rensing S.A."/>
            <person name="Schmutz J."/>
            <person name="Symeonidi A."/>
            <person name="Elias M."/>
            <person name="Eveleigh R.J."/>
            <person name="Herman E.K."/>
            <person name="Klute M.J."/>
            <person name="Nakayama T."/>
            <person name="Obornik M."/>
            <person name="Reyes-Prieto A."/>
            <person name="Armbrust E.V."/>
            <person name="Aves S.J."/>
            <person name="Beiko R.G."/>
            <person name="Coutinho P."/>
            <person name="Dacks J.B."/>
            <person name="Durnford D.G."/>
            <person name="Fast N.M."/>
            <person name="Green B.R."/>
            <person name="Grisdale C."/>
            <person name="Hempe F."/>
            <person name="Henrissat B."/>
            <person name="Hoppner M.P."/>
            <person name="Ishida K.-I."/>
            <person name="Kim E."/>
            <person name="Koreny L."/>
            <person name="Kroth P.G."/>
            <person name="Liu Y."/>
            <person name="Malik S.-B."/>
            <person name="Maier U.G."/>
            <person name="McRose D."/>
            <person name="Mock T."/>
            <person name="Neilson J.A."/>
            <person name="Onodera N.T."/>
            <person name="Poole A.M."/>
            <person name="Pritham E.J."/>
            <person name="Richards T.A."/>
            <person name="Rocap G."/>
            <person name="Roy S.W."/>
            <person name="Sarai C."/>
            <person name="Schaack S."/>
            <person name="Shirato S."/>
            <person name="Slamovits C.H."/>
            <person name="Spencer D.F."/>
            <person name="Suzuki S."/>
            <person name="Worden A.Z."/>
            <person name="Zauner S."/>
            <person name="Barry K."/>
            <person name="Bell C."/>
            <person name="Bharti A.K."/>
            <person name="Crow J.A."/>
            <person name="Grimwood J."/>
            <person name="Kramer R."/>
            <person name="Lindquist E."/>
            <person name="Lucas S."/>
            <person name="Salamov A."/>
            <person name="McFadden G.I."/>
            <person name="Lane C.E."/>
            <person name="Keeling P.J."/>
            <person name="Gray M.W."/>
            <person name="Grigoriev I.V."/>
            <person name="Archibald J.M."/>
        </authorList>
    </citation>
    <scope>NUCLEOTIDE SEQUENCE</scope>
    <source>
        <strain evidence="5">CCMP2712</strain>
    </source>
</reference>
<evidence type="ECO:0000256" key="2">
    <source>
        <dbReference type="SAM" id="SignalP"/>
    </source>
</evidence>
<feature type="chain" id="PRO_5008770486" evidence="2">
    <location>
        <begin position="42"/>
        <end position="432"/>
    </location>
</feature>
<accession>L1IV41</accession>
<dbReference type="GeneID" id="17296471"/>
<evidence type="ECO:0000313" key="5">
    <source>
        <dbReference type="Proteomes" id="UP000011087"/>
    </source>
</evidence>
<reference evidence="3 5" key="1">
    <citation type="journal article" date="2012" name="Nature">
        <title>Algal genomes reveal evolutionary mosaicism and the fate of nucleomorphs.</title>
        <authorList>
            <consortium name="DOE Joint Genome Institute"/>
            <person name="Curtis B.A."/>
            <person name="Tanifuji G."/>
            <person name="Burki F."/>
            <person name="Gruber A."/>
            <person name="Irimia M."/>
            <person name="Maruyama S."/>
            <person name="Arias M.C."/>
            <person name="Ball S.G."/>
            <person name="Gile G.H."/>
            <person name="Hirakawa Y."/>
            <person name="Hopkins J.F."/>
            <person name="Kuo A."/>
            <person name="Rensing S.A."/>
            <person name="Schmutz J."/>
            <person name="Symeonidi A."/>
            <person name="Elias M."/>
            <person name="Eveleigh R.J."/>
            <person name="Herman E.K."/>
            <person name="Klute M.J."/>
            <person name="Nakayama T."/>
            <person name="Obornik M."/>
            <person name="Reyes-Prieto A."/>
            <person name="Armbrust E.V."/>
            <person name="Aves S.J."/>
            <person name="Beiko R.G."/>
            <person name="Coutinho P."/>
            <person name="Dacks J.B."/>
            <person name="Durnford D.G."/>
            <person name="Fast N.M."/>
            <person name="Green B.R."/>
            <person name="Grisdale C.J."/>
            <person name="Hempel F."/>
            <person name="Henrissat B."/>
            <person name="Hoppner M.P."/>
            <person name="Ishida K."/>
            <person name="Kim E."/>
            <person name="Koreny L."/>
            <person name="Kroth P.G."/>
            <person name="Liu Y."/>
            <person name="Malik S.B."/>
            <person name="Maier U.G."/>
            <person name="McRose D."/>
            <person name="Mock T."/>
            <person name="Neilson J.A."/>
            <person name="Onodera N.T."/>
            <person name="Poole A.M."/>
            <person name="Pritham E.J."/>
            <person name="Richards T.A."/>
            <person name="Rocap G."/>
            <person name="Roy S.W."/>
            <person name="Sarai C."/>
            <person name="Schaack S."/>
            <person name="Shirato S."/>
            <person name="Slamovits C.H."/>
            <person name="Spencer D.F."/>
            <person name="Suzuki S."/>
            <person name="Worden A.Z."/>
            <person name="Zauner S."/>
            <person name="Barry K."/>
            <person name="Bell C."/>
            <person name="Bharti A.K."/>
            <person name="Crow J.A."/>
            <person name="Grimwood J."/>
            <person name="Kramer R."/>
            <person name="Lindquist E."/>
            <person name="Lucas S."/>
            <person name="Salamov A."/>
            <person name="McFadden G.I."/>
            <person name="Lane C.E."/>
            <person name="Keeling P.J."/>
            <person name="Gray M.W."/>
            <person name="Grigoriev I.V."/>
            <person name="Archibald J.M."/>
        </authorList>
    </citation>
    <scope>NUCLEOTIDE SEQUENCE</scope>
    <source>
        <strain evidence="3 5">CCMP2712</strain>
    </source>
</reference>
<dbReference type="Gene3D" id="1.25.40.20">
    <property type="entry name" value="Ankyrin repeat-containing domain"/>
    <property type="match status" value="1"/>
</dbReference>
<dbReference type="AlphaFoldDB" id="L1IV41"/>
<feature type="region of interest" description="Disordered" evidence="1">
    <location>
        <begin position="1"/>
        <end position="21"/>
    </location>
</feature>
<evidence type="ECO:0000313" key="3">
    <source>
        <dbReference type="EMBL" id="EKX39700.1"/>
    </source>
</evidence>
<dbReference type="EnsemblProtists" id="EKX39700">
    <property type="protein sequence ID" value="EKX39700"/>
    <property type="gene ID" value="GUITHDRAFT_164863"/>
</dbReference>
<dbReference type="EMBL" id="JH993037">
    <property type="protein sequence ID" value="EKX39700.1"/>
    <property type="molecule type" value="Genomic_DNA"/>
</dbReference>
<feature type="compositionally biased region" description="Basic residues" evidence="1">
    <location>
        <begin position="1"/>
        <end position="11"/>
    </location>
</feature>
<keyword evidence="2" id="KW-0732">Signal</keyword>
<dbReference type="SUPFAM" id="SSF48403">
    <property type="entry name" value="Ankyrin repeat"/>
    <property type="match status" value="1"/>
</dbReference>
<gene>
    <name evidence="3" type="ORF">GUITHDRAFT_164863</name>
</gene>
<name>L1IV41_GUITC</name>
<dbReference type="RefSeq" id="XP_005826680.1">
    <property type="nucleotide sequence ID" value="XM_005826623.1"/>
</dbReference>
<keyword evidence="5" id="KW-1185">Reference proteome</keyword>
<reference evidence="4" key="3">
    <citation type="submission" date="2016-03" db="UniProtKB">
        <authorList>
            <consortium name="EnsemblProtists"/>
        </authorList>
    </citation>
    <scope>IDENTIFICATION</scope>
</reference>
<dbReference type="HOGENOM" id="CLU_635307_0_0_1"/>
<evidence type="ECO:0000256" key="1">
    <source>
        <dbReference type="SAM" id="MobiDB-lite"/>
    </source>
</evidence>
<sequence length="432" mass="48995">MGRTKPRRATRVSHTSPPRAPLPPPLLTALFLLILAQTSSSVQRQLPFHPHQSILLGLKAPSPSSSLLRVRGGEEVIDFFYPNGTATGAKDFDDRDAPDREHTLREMEKQRQLEMDRDLACMVEDDEWPLLHPGYSAHYPIKHYSEPLHITDDMELEKDDPEIQALNREFWDACEEHDVDRANDVLVKGAQVNAVDLDDGMAATAIFHCCAGMPASAYPNFLTNDTAADIEDKKMKLVDCLVSHGARLDVRDVFEETPVHYAAVRGQVQRRWSEDGDATVRRFPRLVEKLILLGVDFKASNKEGYSAIQTAELNHEGNPGCIEAANMIRRYGGYDFAPDLDAAETVKNQKREKPPTKIFEEYGGIPPLHWMQLTNDKNCYKLKEEIRARIFDEEAKERLKAKLIDKAIDGKIKDIKKLPRSIRQYAEEDIEE</sequence>
<organism evidence="3">
    <name type="scientific">Guillardia theta (strain CCMP2712)</name>
    <name type="common">Cryptophyte</name>
    <dbReference type="NCBI Taxonomy" id="905079"/>
    <lineage>
        <taxon>Eukaryota</taxon>
        <taxon>Cryptophyceae</taxon>
        <taxon>Pyrenomonadales</taxon>
        <taxon>Geminigeraceae</taxon>
        <taxon>Guillardia</taxon>
    </lineage>
</organism>
<protein>
    <submittedName>
        <fullName evidence="3 4">Uncharacterized protein</fullName>
    </submittedName>
</protein>